<sequence>MDSGLKQRLIGAAVLIALAVIFLPMLVQGPAPDSGVSDLSMQVPDAPSGDYVTRDLPLVAPAATGSSGLLADDGSLATVDTATAQPAGDVVSEDAADLASGVETAPLQDTAAVAQPLPAPMPADTRAADAAAAAREAAAAQARLAAAEAAKPEPAKPEPAKPEPAAQPAPRLPPATAGGDYAVNFGAYGSRGDAGTVVTRLRQENLPAYVEETRVGGRDAWRVRIGPYATRAHAEAARVRAGSIGSRAQATVVALDAAAPASGGTTAARTATTGPAPAATPPEPAASTPTPAPAAPSGAAGTGFAVQLGAFGSAADATALRDRLRAAGITAFTETVQTDKGALTRVKAGPVVTRAEADQLKARVKSSVGIDGLVRSHP</sequence>
<dbReference type="EMBL" id="JBHLTF010000009">
    <property type="protein sequence ID" value="MFC0716859.1"/>
    <property type="molecule type" value="Genomic_DNA"/>
</dbReference>
<comment type="caution">
    <text evidence="4">The sequence shown here is derived from an EMBL/GenBank/DDBJ whole genome shotgun (WGS) entry which is preliminary data.</text>
</comment>
<name>A0ABV6STW2_9GAMM</name>
<organism evidence="4 5">
    <name type="scientific">Luteimonas padinae</name>
    <dbReference type="NCBI Taxonomy" id="1714359"/>
    <lineage>
        <taxon>Bacteria</taxon>
        <taxon>Pseudomonadati</taxon>
        <taxon>Pseudomonadota</taxon>
        <taxon>Gammaproteobacteria</taxon>
        <taxon>Lysobacterales</taxon>
        <taxon>Lysobacteraceae</taxon>
        <taxon>Luteimonas</taxon>
    </lineage>
</organism>
<evidence type="ECO:0000259" key="3">
    <source>
        <dbReference type="PROSITE" id="PS51724"/>
    </source>
</evidence>
<evidence type="ECO:0000313" key="4">
    <source>
        <dbReference type="EMBL" id="MFC0716859.1"/>
    </source>
</evidence>
<keyword evidence="5" id="KW-1185">Reference proteome</keyword>
<accession>A0ABV6STW2</accession>
<feature type="transmembrane region" description="Helical" evidence="2">
    <location>
        <begin position="9"/>
        <end position="27"/>
    </location>
</feature>
<feature type="compositionally biased region" description="Basic and acidic residues" evidence="1">
    <location>
        <begin position="150"/>
        <end position="161"/>
    </location>
</feature>
<feature type="region of interest" description="Disordered" evidence="1">
    <location>
        <begin position="259"/>
        <end position="298"/>
    </location>
</feature>
<dbReference type="InterPro" id="IPR052521">
    <property type="entry name" value="Cell_div_SPOR-domain"/>
</dbReference>
<gene>
    <name evidence="4" type="ORF">ACFFFU_03635</name>
</gene>
<feature type="compositionally biased region" description="Pro residues" evidence="1">
    <location>
        <begin position="278"/>
        <end position="294"/>
    </location>
</feature>
<dbReference type="PANTHER" id="PTHR38687:SF1">
    <property type="entry name" value="CELL DIVISION PROTEIN DEDD"/>
    <property type="match status" value="1"/>
</dbReference>
<dbReference type="Gene3D" id="3.30.70.1070">
    <property type="entry name" value="Sporulation related repeat"/>
    <property type="match status" value="2"/>
</dbReference>
<dbReference type="Proteomes" id="UP001589898">
    <property type="component" value="Unassembled WGS sequence"/>
</dbReference>
<keyword evidence="2" id="KW-0472">Membrane</keyword>
<reference evidence="4 5" key="1">
    <citation type="submission" date="2024-09" db="EMBL/GenBank/DDBJ databases">
        <authorList>
            <person name="Sun Q."/>
            <person name="Mori K."/>
        </authorList>
    </citation>
    <scope>NUCLEOTIDE SEQUENCE [LARGE SCALE GENOMIC DNA]</scope>
    <source>
        <strain evidence="4 5">KCTC 52403</strain>
    </source>
</reference>
<proteinExistence type="predicted"/>
<dbReference type="InterPro" id="IPR007730">
    <property type="entry name" value="SPOR-like_dom"/>
</dbReference>
<feature type="domain" description="SPOR" evidence="3">
    <location>
        <begin position="298"/>
        <end position="377"/>
    </location>
</feature>
<feature type="compositionally biased region" description="Low complexity" evidence="1">
    <location>
        <begin position="259"/>
        <end position="277"/>
    </location>
</feature>
<evidence type="ECO:0000313" key="5">
    <source>
        <dbReference type="Proteomes" id="UP001589898"/>
    </source>
</evidence>
<feature type="domain" description="SPOR" evidence="3">
    <location>
        <begin position="175"/>
        <end position="255"/>
    </location>
</feature>
<dbReference type="Pfam" id="PF05036">
    <property type="entry name" value="SPOR"/>
    <property type="match status" value="2"/>
</dbReference>
<dbReference type="InterPro" id="IPR036680">
    <property type="entry name" value="SPOR-like_sf"/>
</dbReference>
<feature type="region of interest" description="Disordered" evidence="1">
    <location>
        <begin position="142"/>
        <end position="177"/>
    </location>
</feature>
<dbReference type="RefSeq" id="WP_189496839.1">
    <property type="nucleotide sequence ID" value="NZ_BMZT01000005.1"/>
</dbReference>
<protein>
    <submittedName>
        <fullName evidence="4">SPOR domain-containing protein</fullName>
    </submittedName>
</protein>
<dbReference type="SUPFAM" id="SSF110997">
    <property type="entry name" value="Sporulation related repeat"/>
    <property type="match status" value="2"/>
</dbReference>
<dbReference type="PANTHER" id="PTHR38687">
    <property type="entry name" value="CELL DIVISION PROTEIN DEDD-RELATED"/>
    <property type="match status" value="1"/>
</dbReference>
<keyword evidence="2" id="KW-1133">Transmembrane helix</keyword>
<evidence type="ECO:0000256" key="1">
    <source>
        <dbReference type="SAM" id="MobiDB-lite"/>
    </source>
</evidence>
<evidence type="ECO:0000256" key="2">
    <source>
        <dbReference type="SAM" id="Phobius"/>
    </source>
</evidence>
<dbReference type="PROSITE" id="PS51724">
    <property type="entry name" value="SPOR"/>
    <property type="match status" value="2"/>
</dbReference>
<keyword evidence="2" id="KW-0812">Transmembrane</keyword>